<evidence type="ECO:0000259" key="4">
    <source>
        <dbReference type="PROSITE" id="PS50995"/>
    </source>
</evidence>
<dbReference type="InterPro" id="IPR000835">
    <property type="entry name" value="HTH_MarR-typ"/>
</dbReference>
<dbReference type="InterPro" id="IPR036390">
    <property type="entry name" value="WH_DNA-bd_sf"/>
</dbReference>
<dbReference type="Gene3D" id="1.10.10.10">
    <property type="entry name" value="Winged helix-like DNA-binding domain superfamily/Winged helix DNA-binding domain"/>
    <property type="match status" value="1"/>
</dbReference>
<dbReference type="PRINTS" id="PR00598">
    <property type="entry name" value="HTHMARR"/>
</dbReference>
<dbReference type="PROSITE" id="PS50995">
    <property type="entry name" value="HTH_MARR_2"/>
    <property type="match status" value="1"/>
</dbReference>
<gene>
    <name evidence="5" type="ORF">P3W85_11270</name>
</gene>
<feature type="non-terminal residue" evidence="5">
    <location>
        <position position="1"/>
    </location>
</feature>
<accession>A0ABT6ALM9</accession>
<keyword evidence="3" id="KW-0804">Transcription</keyword>
<dbReference type="SMART" id="SM00347">
    <property type="entry name" value="HTH_MARR"/>
    <property type="match status" value="1"/>
</dbReference>
<keyword evidence="2" id="KW-0238">DNA-binding</keyword>
<evidence type="ECO:0000313" key="6">
    <source>
        <dbReference type="Proteomes" id="UP001216674"/>
    </source>
</evidence>
<feature type="domain" description="HTH marR-type" evidence="4">
    <location>
        <begin position="11"/>
        <end position="144"/>
    </location>
</feature>
<dbReference type="SUPFAM" id="SSF46785">
    <property type="entry name" value="Winged helix' DNA-binding domain"/>
    <property type="match status" value="1"/>
</dbReference>
<protein>
    <submittedName>
        <fullName evidence="5">MarR family transcriptional regulator</fullName>
    </submittedName>
</protein>
<organism evidence="5 6">
    <name type="scientific">Cupriavidus basilensis</name>
    <dbReference type="NCBI Taxonomy" id="68895"/>
    <lineage>
        <taxon>Bacteria</taxon>
        <taxon>Pseudomonadati</taxon>
        <taxon>Pseudomonadota</taxon>
        <taxon>Betaproteobacteria</taxon>
        <taxon>Burkholderiales</taxon>
        <taxon>Burkholderiaceae</taxon>
        <taxon>Cupriavidus</taxon>
    </lineage>
</organism>
<proteinExistence type="predicted"/>
<evidence type="ECO:0000256" key="3">
    <source>
        <dbReference type="ARBA" id="ARBA00023163"/>
    </source>
</evidence>
<dbReference type="Proteomes" id="UP001216674">
    <property type="component" value="Unassembled WGS sequence"/>
</dbReference>
<evidence type="ECO:0000256" key="2">
    <source>
        <dbReference type="ARBA" id="ARBA00023125"/>
    </source>
</evidence>
<evidence type="ECO:0000313" key="5">
    <source>
        <dbReference type="EMBL" id="MDF3833526.1"/>
    </source>
</evidence>
<evidence type="ECO:0000256" key="1">
    <source>
        <dbReference type="ARBA" id="ARBA00023015"/>
    </source>
</evidence>
<keyword evidence="6" id="KW-1185">Reference proteome</keyword>
<reference evidence="5 6" key="1">
    <citation type="submission" date="2023-03" db="EMBL/GenBank/DDBJ databases">
        <title>Draft assemblies of triclosan tolerant bacteria isolated from returned activated sludge.</title>
        <authorList>
            <person name="Van Hamelsveld S."/>
        </authorList>
    </citation>
    <scope>NUCLEOTIDE SEQUENCE [LARGE SCALE GENOMIC DNA]</scope>
    <source>
        <strain evidence="5 6">GW210010_S58</strain>
    </source>
</reference>
<dbReference type="InterPro" id="IPR036388">
    <property type="entry name" value="WH-like_DNA-bd_sf"/>
</dbReference>
<dbReference type="EMBL" id="JARJLM010000192">
    <property type="protein sequence ID" value="MDF3833526.1"/>
    <property type="molecule type" value="Genomic_DNA"/>
</dbReference>
<comment type="caution">
    <text evidence="5">The sequence shown here is derived from an EMBL/GenBank/DDBJ whole genome shotgun (WGS) entry which is preliminary data.</text>
</comment>
<dbReference type="Pfam" id="PF12802">
    <property type="entry name" value="MarR_2"/>
    <property type="match status" value="1"/>
</dbReference>
<dbReference type="PANTHER" id="PTHR42756:SF1">
    <property type="entry name" value="TRANSCRIPTIONAL REPRESSOR OF EMRAB OPERON"/>
    <property type="match status" value="1"/>
</dbReference>
<dbReference type="PANTHER" id="PTHR42756">
    <property type="entry name" value="TRANSCRIPTIONAL REGULATOR, MARR"/>
    <property type="match status" value="1"/>
</dbReference>
<dbReference type="RefSeq" id="WP_276264851.1">
    <property type="nucleotide sequence ID" value="NZ_JARJLM010000192.1"/>
</dbReference>
<keyword evidence="1" id="KW-0805">Transcription regulation</keyword>
<sequence>GATLRHPARLADFLNYRLYHLTRVALAASGHHLRVAAGVSRREWRMLSFLGEQPGTRLTELAQSAGLDKVLASRAVHALMARGLVRRATREQDRRAAAFALSEEGEAVYQLAFAQAQAFNARLASCLDPEEARILACCLSRLHAEAEVLLAQAETLPSTVPAPAQAPQDWWRRP</sequence>
<name>A0ABT6ALM9_9BURK</name>